<accession>A0A8E2EGX2</accession>
<dbReference type="PROSITE" id="PS50011">
    <property type="entry name" value="PROTEIN_KINASE_DOM"/>
    <property type="match status" value="1"/>
</dbReference>
<organism evidence="2 3">
    <name type="scientific">Lepidopterella palustris CBS 459.81</name>
    <dbReference type="NCBI Taxonomy" id="1314670"/>
    <lineage>
        <taxon>Eukaryota</taxon>
        <taxon>Fungi</taxon>
        <taxon>Dikarya</taxon>
        <taxon>Ascomycota</taxon>
        <taxon>Pezizomycotina</taxon>
        <taxon>Dothideomycetes</taxon>
        <taxon>Pleosporomycetidae</taxon>
        <taxon>Mytilinidiales</taxon>
        <taxon>Argynnaceae</taxon>
        <taxon>Lepidopterella</taxon>
    </lineage>
</organism>
<sequence length="291" mass="32333">MEPIVDPAARNPSTKFPLDGLTFDISSMPQEALIAYGKAAPVLHSFGGVEVVRLSHNLVLKSGTGVLASEGETMRYVTTTFPGVRLPRVYRYFNVDYSFSYFGVKGYIVMDYVDGLSLGGCWDQLSPELQKNVVAQVAAMVNQLQSIHLDSPGVIGGGISRGIWFSDYGAGPFTTKEGFEKWLNWKLGLSKYYKRAAADIPHIEYQYFVLVHGDLSPRNLVLDTYNQVWLIDWGCAGVYPPIFETASIKHQVQFPSFAQLLLPLIYNNADEMVQLESCSYGINHVVFSLPP</sequence>
<dbReference type="Gene3D" id="3.90.1200.10">
    <property type="match status" value="1"/>
</dbReference>
<feature type="domain" description="Protein kinase" evidence="1">
    <location>
        <begin position="28"/>
        <end position="291"/>
    </location>
</feature>
<reference evidence="2 3" key="1">
    <citation type="journal article" date="2016" name="Nat. Commun.">
        <title>Ectomycorrhizal ecology is imprinted in the genome of the dominant symbiotic fungus Cenococcum geophilum.</title>
        <authorList>
            <consortium name="DOE Joint Genome Institute"/>
            <person name="Peter M."/>
            <person name="Kohler A."/>
            <person name="Ohm R.A."/>
            <person name="Kuo A."/>
            <person name="Krutzmann J."/>
            <person name="Morin E."/>
            <person name="Arend M."/>
            <person name="Barry K.W."/>
            <person name="Binder M."/>
            <person name="Choi C."/>
            <person name="Clum A."/>
            <person name="Copeland A."/>
            <person name="Grisel N."/>
            <person name="Haridas S."/>
            <person name="Kipfer T."/>
            <person name="LaButti K."/>
            <person name="Lindquist E."/>
            <person name="Lipzen A."/>
            <person name="Maire R."/>
            <person name="Meier B."/>
            <person name="Mihaltcheva S."/>
            <person name="Molinier V."/>
            <person name="Murat C."/>
            <person name="Poggeler S."/>
            <person name="Quandt C.A."/>
            <person name="Sperisen C."/>
            <person name="Tritt A."/>
            <person name="Tisserant E."/>
            <person name="Crous P.W."/>
            <person name="Henrissat B."/>
            <person name="Nehls U."/>
            <person name="Egli S."/>
            <person name="Spatafora J.W."/>
            <person name="Grigoriev I.V."/>
            <person name="Martin F.M."/>
        </authorList>
    </citation>
    <scope>NUCLEOTIDE SEQUENCE [LARGE SCALE GENOMIC DNA]</scope>
    <source>
        <strain evidence="2 3">CBS 459.81</strain>
    </source>
</reference>
<dbReference type="InterPro" id="IPR000719">
    <property type="entry name" value="Prot_kinase_dom"/>
</dbReference>
<dbReference type="InterPro" id="IPR011009">
    <property type="entry name" value="Kinase-like_dom_sf"/>
</dbReference>
<evidence type="ECO:0000259" key="1">
    <source>
        <dbReference type="PROSITE" id="PS50011"/>
    </source>
</evidence>
<name>A0A8E2EGX2_9PEZI</name>
<gene>
    <name evidence="2" type="ORF">K432DRAFT_401765</name>
</gene>
<evidence type="ECO:0000313" key="3">
    <source>
        <dbReference type="Proteomes" id="UP000250266"/>
    </source>
</evidence>
<dbReference type="InterPro" id="IPR002575">
    <property type="entry name" value="Aminoglycoside_PTrfase"/>
</dbReference>
<dbReference type="AlphaFoldDB" id="A0A8E2EGX2"/>
<dbReference type="PANTHER" id="PTHR21310">
    <property type="entry name" value="AMINOGLYCOSIDE PHOSPHOTRANSFERASE-RELATED-RELATED"/>
    <property type="match status" value="1"/>
</dbReference>
<protein>
    <recommendedName>
        <fullName evidence="1">Protein kinase domain-containing protein</fullName>
    </recommendedName>
</protein>
<evidence type="ECO:0000313" key="2">
    <source>
        <dbReference type="EMBL" id="OCK83772.1"/>
    </source>
</evidence>
<dbReference type="PANTHER" id="PTHR21310:SF39">
    <property type="entry name" value="AMINOGLYCOSIDE PHOSPHOTRANSFERASE DOMAIN-CONTAINING PROTEIN"/>
    <property type="match status" value="1"/>
</dbReference>
<dbReference type="EMBL" id="KV744853">
    <property type="protein sequence ID" value="OCK83772.1"/>
    <property type="molecule type" value="Genomic_DNA"/>
</dbReference>
<dbReference type="OrthoDB" id="3250044at2759"/>
<dbReference type="GO" id="GO:0004672">
    <property type="term" value="F:protein kinase activity"/>
    <property type="evidence" value="ECO:0007669"/>
    <property type="project" value="InterPro"/>
</dbReference>
<proteinExistence type="predicted"/>
<dbReference type="GO" id="GO:0005524">
    <property type="term" value="F:ATP binding"/>
    <property type="evidence" value="ECO:0007669"/>
    <property type="project" value="InterPro"/>
</dbReference>
<dbReference type="InterPro" id="IPR051678">
    <property type="entry name" value="AGP_Transferase"/>
</dbReference>
<keyword evidence="3" id="KW-1185">Reference proteome</keyword>
<dbReference type="Proteomes" id="UP000250266">
    <property type="component" value="Unassembled WGS sequence"/>
</dbReference>
<dbReference type="SUPFAM" id="SSF56112">
    <property type="entry name" value="Protein kinase-like (PK-like)"/>
    <property type="match status" value="1"/>
</dbReference>
<dbReference type="Pfam" id="PF01636">
    <property type="entry name" value="APH"/>
    <property type="match status" value="1"/>
</dbReference>